<organism evidence="9 10">
    <name type="scientific">Cohnella faecalis</name>
    <dbReference type="NCBI Taxonomy" id="2315694"/>
    <lineage>
        <taxon>Bacteria</taxon>
        <taxon>Bacillati</taxon>
        <taxon>Bacillota</taxon>
        <taxon>Bacilli</taxon>
        <taxon>Bacillales</taxon>
        <taxon>Paenibacillaceae</taxon>
        <taxon>Cohnella</taxon>
    </lineage>
</organism>
<dbReference type="GO" id="GO:0055085">
    <property type="term" value="P:transmembrane transport"/>
    <property type="evidence" value="ECO:0007669"/>
    <property type="project" value="InterPro"/>
</dbReference>
<dbReference type="SUPFAM" id="SSF161098">
    <property type="entry name" value="MetI-like"/>
    <property type="match status" value="1"/>
</dbReference>
<dbReference type="CDD" id="cd06261">
    <property type="entry name" value="TM_PBP2"/>
    <property type="match status" value="1"/>
</dbReference>
<dbReference type="RefSeq" id="WP_119149933.1">
    <property type="nucleotide sequence ID" value="NZ_JBHSOV010000020.1"/>
</dbReference>
<dbReference type="EMBL" id="QXJM01000039">
    <property type="protein sequence ID" value="RIE01883.1"/>
    <property type="molecule type" value="Genomic_DNA"/>
</dbReference>
<comment type="subcellular location">
    <subcellularLocation>
        <location evidence="1 7">Cell membrane</location>
        <topology evidence="1 7">Multi-pass membrane protein</topology>
    </subcellularLocation>
</comment>
<dbReference type="Gene3D" id="1.10.3720.10">
    <property type="entry name" value="MetI-like"/>
    <property type="match status" value="1"/>
</dbReference>
<reference evidence="9 10" key="1">
    <citation type="submission" date="2018-09" db="EMBL/GenBank/DDBJ databases">
        <title>Cohnella cavernae sp. nov., isolated from a karst cave.</title>
        <authorList>
            <person name="Zhu H."/>
        </authorList>
    </citation>
    <scope>NUCLEOTIDE SEQUENCE [LARGE SCALE GENOMIC DNA]</scope>
    <source>
        <strain evidence="9 10">K2E09-144</strain>
    </source>
</reference>
<name>A0A398CGL7_9BACL</name>
<feature type="transmembrane region" description="Helical" evidence="7">
    <location>
        <begin position="185"/>
        <end position="207"/>
    </location>
</feature>
<dbReference type="InterPro" id="IPR000515">
    <property type="entry name" value="MetI-like"/>
</dbReference>
<dbReference type="PROSITE" id="PS50928">
    <property type="entry name" value="ABC_TM1"/>
    <property type="match status" value="1"/>
</dbReference>
<dbReference type="GO" id="GO:0005886">
    <property type="term" value="C:plasma membrane"/>
    <property type="evidence" value="ECO:0007669"/>
    <property type="project" value="UniProtKB-SubCell"/>
</dbReference>
<sequence>MVHSNTLRDKLSRWFITGLLTAAALLCLFPILNLIAISFSDKASTSANEVIFWPLGFNTNAYEIILKNHAFLHSLWIAVERVVAGVAVNMCLILLSAYPLAQEVKRFKSRTFFVWYYVFTILFSGGLVPLFIVVNKMNLYNNFWALILPYAVPAFSVIILMNFFRSLPAGLTEAAVMDGAGHWTILLRICLPLSLPALATLALFSFVQHWNDWFVGLYLMSDSVKWPLQTYLYSQLYVGIDFSRLSPDEAILIGSISDRSLRAAQILLTMVPILIVYPFIQRFFVAGLTIGSVKE</sequence>
<evidence type="ECO:0000256" key="6">
    <source>
        <dbReference type="ARBA" id="ARBA00023136"/>
    </source>
</evidence>
<feature type="transmembrane region" description="Helical" evidence="7">
    <location>
        <begin position="263"/>
        <end position="280"/>
    </location>
</feature>
<evidence type="ECO:0000256" key="5">
    <source>
        <dbReference type="ARBA" id="ARBA00022989"/>
    </source>
</evidence>
<accession>A0A398CGL7</accession>
<dbReference type="Pfam" id="PF00528">
    <property type="entry name" value="BPD_transp_1"/>
    <property type="match status" value="1"/>
</dbReference>
<protein>
    <submittedName>
        <fullName evidence="9">Carbohydrate ABC transporter permease</fullName>
    </submittedName>
</protein>
<evidence type="ECO:0000256" key="7">
    <source>
        <dbReference type="RuleBase" id="RU363032"/>
    </source>
</evidence>
<keyword evidence="6 7" id="KW-0472">Membrane</keyword>
<feature type="transmembrane region" description="Helical" evidence="7">
    <location>
        <begin position="12"/>
        <end position="39"/>
    </location>
</feature>
<evidence type="ECO:0000313" key="10">
    <source>
        <dbReference type="Proteomes" id="UP000266340"/>
    </source>
</evidence>
<keyword evidence="2 7" id="KW-0813">Transport</keyword>
<proteinExistence type="inferred from homology"/>
<feature type="transmembrane region" description="Helical" evidence="7">
    <location>
        <begin position="82"/>
        <end position="101"/>
    </location>
</feature>
<comment type="similarity">
    <text evidence="7">Belongs to the binding-protein-dependent transport system permease family.</text>
</comment>
<evidence type="ECO:0000259" key="8">
    <source>
        <dbReference type="PROSITE" id="PS50928"/>
    </source>
</evidence>
<evidence type="ECO:0000256" key="3">
    <source>
        <dbReference type="ARBA" id="ARBA00022475"/>
    </source>
</evidence>
<dbReference type="PANTHER" id="PTHR43744:SF9">
    <property type="entry name" value="POLYGALACTURONAN_RHAMNOGALACTURONAN TRANSPORT SYSTEM PERMEASE PROTEIN YTCP"/>
    <property type="match status" value="1"/>
</dbReference>
<keyword evidence="4 7" id="KW-0812">Transmembrane</keyword>
<evidence type="ECO:0000256" key="4">
    <source>
        <dbReference type="ARBA" id="ARBA00022692"/>
    </source>
</evidence>
<evidence type="ECO:0000313" key="9">
    <source>
        <dbReference type="EMBL" id="RIE01883.1"/>
    </source>
</evidence>
<dbReference type="Proteomes" id="UP000266340">
    <property type="component" value="Unassembled WGS sequence"/>
</dbReference>
<feature type="domain" description="ABC transmembrane type-1" evidence="8">
    <location>
        <begin position="71"/>
        <end position="280"/>
    </location>
</feature>
<feature type="transmembrane region" description="Helical" evidence="7">
    <location>
        <begin position="144"/>
        <end position="164"/>
    </location>
</feature>
<dbReference type="OrthoDB" id="9810086at2"/>
<keyword evidence="3" id="KW-1003">Cell membrane</keyword>
<evidence type="ECO:0000256" key="1">
    <source>
        <dbReference type="ARBA" id="ARBA00004651"/>
    </source>
</evidence>
<feature type="transmembrane region" description="Helical" evidence="7">
    <location>
        <begin position="113"/>
        <end position="132"/>
    </location>
</feature>
<dbReference type="InterPro" id="IPR035906">
    <property type="entry name" value="MetI-like_sf"/>
</dbReference>
<evidence type="ECO:0000256" key="2">
    <source>
        <dbReference type="ARBA" id="ARBA00022448"/>
    </source>
</evidence>
<comment type="caution">
    <text evidence="9">The sequence shown here is derived from an EMBL/GenBank/DDBJ whole genome shotgun (WGS) entry which is preliminary data.</text>
</comment>
<gene>
    <name evidence="9" type="ORF">D3H35_13965</name>
</gene>
<keyword evidence="5 7" id="KW-1133">Transmembrane helix</keyword>
<keyword evidence="10" id="KW-1185">Reference proteome</keyword>
<dbReference type="PANTHER" id="PTHR43744">
    <property type="entry name" value="ABC TRANSPORTER PERMEASE PROTEIN MG189-RELATED-RELATED"/>
    <property type="match status" value="1"/>
</dbReference>
<dbReference type="AlphaFoldDB" id="A0A398CGL7"/>